<dbReference type="RefSeq" id="YP_010670301.1">
    <property type="nucleotide sequence ID" value="NC_070963.1"/>
</dbReference>
<proteinExistence type="predicted"/>
<accession>A0A879R2P9</accession>
<evidence type="ECO:0000313" key="2">
    <source>
        <dbReference type="Proteomes" id="UP000664915"/>
    </source>
</evidence>
<evidence type="ECO:0000313" key="1">
    <source>
        <dbReference type="EMBL" id="QPX48291.1"/>
    </source>
</evidence>
<dbReference type="KEGG" id="vg:77946496"/>
<sequence length="93" mass="10797">MNEYWIVKERRTGRVICHCADINDAIMMVAFDSQNRTYCRHRLLMDQVIDVSSSIDKQLPGQIGLPAAQEELPFVELQQQIWLPEGKQEPVRV</sequence>
<keyword evidence="2" id="KW-1185">Reference proteome</keyword>
<name>A0A879R2P9_9CAUD</name>
<dbReference type="Proteomes" id="UP000664915">
    <property type="component" value="Segment"/>
</dbReference>
<protein>
    <submittedName>
        <fullName evidence="1">Uncharacterized protein</fullName>
    </submittedName>
</protein>
<dbReference type="EMBL" id="MW015081">
    <property type="protein sequence ID" value="QPX48291.1"/>
    <property type="molecule type" value="Genomic_DNA"/>
</dbReference>
<dbReference type="GeneID" id="77946496"/>
<organism evidence="1 2">
    <name type="scientific">Synechococcus phage S-SRM01</name>
    <dbReference type="NCBI Taxonomy" id="2781608"/>
    <lineage>
        <taxon>Viruses</taxon>
        <taxon>Duplodnaviria</taxon>
        <taxon>Heunggongvirae</taxon>
        <taxon>Uroviricota</taxon>
        <taxon>Caudoviricetes</taxon>
        <taxon>Pantevenvirales</taxon>
        <taxon>Kyanoviridae</taxon>
        <taxon>Serangoonvirus</taxon>
        <taxon>Serangoonvirus essarone</taxon>
    </lineage>
</organism>
<reference evidence="1" key="1">
    <citation type="submission" date="2020-09" db="EMBL/GenBank/DDBJ databases">
        <authorList>
            <person name="Zhang D."/>
            <person name="Hatherill J.R."/>
            <person name="Ramirez J.F."/>
            <person name="Edinger B."/>
            <person name="Balarin R."/>
            <person name="Sullivan A."/>
            <person name="Humpal K.M."/>
            <person name="Guseva A."/>
            <person name="Butela K.A."/>
            <person name="Garlena R.A."/>
            <person name="Russell D.A."/>
            <person name="Pope W.H."/>
            <person name="Jacobs-Sera D."/>
            <person name="Hatfull G.F."/>
        </authorList>
    </citation>
    <scope>NUCLEOTIDE SEQUENCE</scope>
</reference>